<dbReference type="AlphaFoldDB" id="B3PKZ3"/>
<dbReference type="Proteomes" id="UP000001036">
    <property type="component" value="Chromosome"/>
</dbReference>
<organism evidence="1 2">
    <name type="scientific">Cellvibrio japonicus (strain Ueda107)</name>
    <name type="common">Pseudomonas fluorescens subsp. cellulosa</name>
    <dbReference type="NCBI Taxonomy" id="498211"/>
    <lineage>
        <taxon>Bacteria</taxon>
        <taxon>Pseudomonadati</taxon>
        <taxon>Pseudomonadota</taxon>
        <taxon>Gammaproteobacteria</taxon>
        <taxon>Cellvibrionales</taxon>
        <taxon>Cellvibrionaceae</taxon>
        <taxon>Cellvibrio</taxon>
    </lineage>
</organism>
<protein>
    <submittedName>
        <fullName evidence="1">Uncharacterized protein</fullName>
    </submittedName>
</protein>
<evidence type="ECO:0000313" key="1">
    <source>
        <dbReference type="EMBL" id="ACE85396.1"/>
    </source>
</evidence>
<dbReference type="HOGENOM" id="CLU_899233_0_0_6"/>
<dbReference type="eggNOG" id="ENOG50342YY">
    <property type="taxonomic scope" value="Bacteria"/>
</dbReference>
<name>B3PKZ3_CELJU</name>
<accession>B3PKZ3</accession>
<evidence type="ECO:0000313" key="2">
    <source>
        <dbReference type="Proteomes" id="UP000001036"/>
    </source>
</evidence>
<dbReference type="KEGG" id="cja:CJA_2506"/>
<keyword evidence="2" id="KW-1185">Reference proteome</keyword>
<dbReference type="RefSeq" id="WP_012488103.1">
    <property type="nucleotide sequence ID" value="NC_010995.1"/>
</dbReference>
<proteinExistence type="predicted"/>
<dbReference type="STRING" id="498211.CJA_2506"/>
<gene>
    <name evidence="1" type="ordered locus">CJA_2506</name>
</gene>
<dbReference type="EMBL" id="CP000934">
    <property type="protein sequence ID" value="ACE85396.1"/>
    <property type="molecule type" value="Genomic_DNA"/>
</dbReference>
<reference evidence="1 2" key="1">
    <citation type="journal article" date="2008" name="J. Bacteriol.">
        <title>Insights into plant cell wall degradation from the genome sequence of the soil bacterium Cellvibrio japonicus.</title>
        <authorList>
            <person name="Deboy R.T."/>
            <person name="Mongodin E.F."/>
            <person name="Fouts D.E."/>
            <person name="Tailford L.E."/>
            <person name="Khouri H."/>
            <person name="Emerson J.B."/>
            <person name="Mohamoud Y."/>
            <person name="Watkins K."/>
            <person name="Henrissat B."/>
            <person name="Gilbert H.J."/>
            <person name="Nelson K.E."/>
        </authorList>
    </citation>
    <scope>NUCLEOTIDE SEQUENCE [LARGE SCALE GENOMIC DNA]</scope>
    <source>
        <strain evidence="1 2">Ueda107</strain>
    </source>
</reference>
<sequence>MRKYLIGVIIFFAAFDVLKAGEIVLTGAVLSDGGVSPRTPEQKAATIAMSEILASTDVDPYAAMASTNLGDGSIWYRLYDDMKIFSVNVSAKQYLGSWKLGVTDPCEAEDAPENCFTPWWTGRWGPDETLEKDIIDRYALGEMGWDQGRETDDSIMGCMGRVPLRYGDIEGDGKKELAMFMLNGYSLDFLIFSPEKHKNIFTSKLGFNDVVKHETIFAEDGAMDHLLPPKELPYYQYWSRSGADTDSPFSMSQGYRSFGKLYVGHFESAQSQDILVWRKVYKSHLLADTVKGFEKISDTYVHYKLVNGEYQKQGTEQSVVRGWLEAKNLTWQKGYPSKSECPGQVGQLIPEMHDPLLNDPDVLK</sequence>